<dbReference type="NCBIfam" id="TIGR00738">
    <property type="entry name" value="rrf2_super"/>
    <property type="match status" value="1"/>
</dbReference>
<dbReference type="Gene3D" id="1.10.10.10">
    <property type="entry name" value="Winged helix-like DNA-binding domain superfamily/Winged helix DNA-binding domain"/>
    <property type="match status" value="1"/>
</dbReference>
<reference evidence="1" key="1">
    <citation type="submission" date="2022-06" db="EMBL/GenBank/DDBJ databases">
        <title>Sphingomonas sp. nov. isolated from rhizosphere soil of tomato.</title>
        <authorList>
            <person name="Dong H."/>
            <person name="Gao R."/>
        </authorList>
    </citation>
    <scope>NUCLEOTIDE SEQUENCE</scope>
    <source>
        <strain evidence="1">MMSM24</strain>
    </source>
</reference>
<dbReference type="GO" id="GO:0003700">
    <property type="term" value="F:DNA-binding transcription factor activity"/>
    <property type="evidence" value="ECO:0007669"/>
    <property type="project" value="TreeGrafter"/>
</dbReference>
<organism evidence="1 2">
    <name type="scientific">Sphingomonas lycopersici</name>
    <dbReference type="NCBI Taxonomy" id="2951807"/>
    <lineage>
        <taxon>Bacteria</taxon>
        <taxon>Pseudomonadati</taxon>
        <taxon>Pseudomonadota</taxon>
        <taxon>Alphaproteobacteria</taxon>
        <taxon>Sphingomonadales</taxon>
        <taxon>Sphingomonadaceae</taxon>
        <taxon>Sphingomonas</taxon>
    </lineage>
</organism>
<dbReference type="PROSITE" id="PS01332">
    <property type="entry name" value="HTH_RRF2_1"/>
    <property type="match status" value="1"/>
</dbReference>
<gene>
    <name evidence="1" type="ORF">NEE01_22770</name>
</gene>
<dbReference type="Proteomes" id="UP001165565">
    <property type="component" value="Unassembled WGS sequence"/>
</dbReference>
<protein>
    <submittedName>
        <fullName evidence="1">Rrf2 family transcriptional regulator</fullName>
    </submittedName>
</protein>
<dbReference type="InterPro" id="IPR036390">
    <property type="entry name" value="WH_DNA-bd_sf"/>
</dbReference>
<name>A0AA41ZIK7_9SPHN</name>
<keyword evidence="2" id="KW-1185">Reference proteome</keyword>
<accession>A0AA41ZIK7</accession>
<dbReference type="PANTHER" id="PTHR33221">
    <property type="entry name" value="WINGED HELIX-TURN-HELIX TRANSCRIPTIONAL REGULATOR, RRF2 FAMILY"/>
    <property type="match status" value="1"/>
</dbReference>
<comment type="caution">
    <text evidence="1">The sequence shown here is derived from an EMBL/GenBank/DDBJ whole genome shotgun (WGS) entry which is preliminary data.</text>
</comment>
<dbReference type="InterPro" id="IPR036388">
    <property type="entry name" value="WH-like_DNA-bd_sf"/>
</dbReference>
<dbReference type="PANTHER" id="PTHR33221:SF13">
    <property type="entry name" value="TRANSCRIPTIONAL REGULATOR-RELATED"/>
    <property type="match status" value="1"/>
</dbReference>
<dbReference type="AlphaFoldDB" id="A0AA41ZIK7"/>
<dbReference type="GO" id="GO:0005829">
    <property type="term" value="C:cytosol"/>
    <property type="evidence" value="ECO:0007669"/>
    <property type="project" value="TreeGrafter"/>
</dbReference>
<evidence type="ECO:0000313" key="1">
    <source>
        <dbReference type="EMBL" id="MCW6537609.1"/>
    </source>
</evidence>
<dbReference type="EMBL" id="JANFAV010000026">
    <property type="protein sequence ID" value="MCW6537609.1"/>
    <property type="molecule type" value="Genomic_DNA"/>
</dbReference>
<dbReference type="PROSITE" id="PS51197">
    <property type="entry name" value="HTH_RRF2_2"/>
    <property type="match status" value="1"/>
</dbReference>
<dbReference type="SUPFAM" id="SSF46785">
    <property type="entry name" value="Winged helix' DNA-binding domain"/>
    <property type="match status" value="1"/>
</dbReference>
<proteinExistence type="predicted"/>
<dbReference type="InterPro" id="IPR000944">
    <property type="entry name" value="Tscrpt_reg_Rrf2"/>
</dbReference>
<evidence type="ECO:0000313" key="2">
    <source>
        <dbReference type="Proteomes" id="UP001165565"/>
    </source>
</evidence>
<sequence length="163" mass="17436">MRISDGVEWAVHVCGILAAVPGGRGVPGARLAEFHELPPAYLAKHLQALSRAGIVTAGRGAKGGYRLARAPSQISLLDIVLAIEGAQPAFRCTEIRQRGPCPTPPSACRTACPIARAFHDAEIAWRAALAGVTVAEMNRLAIAEAFDEQRIERFQGWLSEAMQ</sequence>
<dbReference type="InterPro" id="IPR030489">
    <property type="entry name" value="TR_Rrf2-type_CS"/>
</dbReference>
<dbReference type="Pfam" id="PF02082">
    <property type="entry name" value="Rrf2"/>
    <property type="match status" value="1"/>
</dbReference>